<dbReference type="Gene3D" id="3.60.110.10">
    <property type="entry name" value="Carbon-nitrogen hydrolase"/>
    <property type="match status" value="1"/>
</dbReference>
<dbReference type="PROSITE" id="PS51186">
    <property type="entry name" value="GNAT"/>
    <property type="match status" value="1"/>
</dbReference>
<feature type="domain" description="CN hydrolase" evidence="2">
    <location>
        <begin position="219"/>
        <end position="475"/>
    </location>
</feature>
<evidence type="ECO:0000259" key="3">
    <source>
        <dbReference type="PROSITE" id="PS51186"/>
    </source>
</evidence>
<dbReference type="InterPro" id="IPR036526">
    <property type="entry name" value="C-N_Hydrolase_sf"/>
</dbReference>
<dbReference type="Proteomes" id="UP000199421">
    <property type="component" value="Unassembled WGS sequence"/>
</dbReference>
<dbReference type="InterPro" id="IPR016181">
    <property type="entry name" value="Acyl_CoA_acyltransferase"/>
</dbReference>
<dbReference type="CDD" id="cd07574">
    <property type="entry name" value="nitrilase_Rim1_like"/>
    <property type="match status" value="1"/>
</dbReference>
<dbReference type="AlphaFoldDB" id="A0A1H7WZR3"/>
<evidence type="ECO:0000313" key="4">
    <source>
        <dbReference type="EMBL" id="SEM27136.1"/>
    </source>
</evidence>
<sequence length="504" mass="57793">MNIKIRPLGLADYSDLKISMAEAYHGTAGGIWPKSSIKNLLEIFPEGQLCVEVNEHVVACALSIIVDSKKTDRTHSYEEITGKYTFKTHDPDGDVLYGIELFVHPDYRDLRLGRRLYDARKELCEQLNLKSIIAGGRIPKYHEHADTLSPKQYIEKVKQKELYDPTLTFQLSNDFHVKKILKNYLPEDEESLEYATLLEWNNIYYEPKTSSISPTKQNIRLGLIQWQMRLFNNTEAFYDQVEFFVDVVSGYGADFALFPEFFNTPLMEPYNHLPERDAMRMLAKHTEEIKDKIQRLAVSYNVNIIAGSMPYLTKDEKLYNTTYLCHRSGKVDAYDKVHITPNELKYYGMYGGDKVQVFDTDCGKIGILICYDVEFPELSRILADQGMKILFVPFLTDTQNAYTRVRNCAQARAIENECYVAIAGSVGNLPKVNNMDIQYAQSAVFTPSDFAFPTNGVKAEATPNAEMVLFADVDLYALKELHEYGTVKTMKDRRTDLYKVNLLK</sequence>
<reference evidence="5" key="1">
    <citation type="submission" date="2016-10" db="EMBL/GenBank/DDBJ databases">
        <authorList>
            <person name="Varghese N."/>
            <person name="Submissions S."/>
        </authorList>
    </citation>
    <scope>NUCLEOTIDE SEQUENCE [LARGE SCALE GENOMIC DNA]</scope>
    <source>
        <strain evidence="5">DSM 18733</strain>
    </source>
</reference>
<dbReference type="EMBL" id="FOAF01000009">
    <property type="protein sequence ID" value="SEM27136.1"/>
    <property type="molecule type" value="Genomic_DNA"/>
</dbReference>
<dbReference type="OrthoDB" id="9811121at2"/>
<dbReference type="InterPro" id="IPR001110">
    <property type="entry name" value="UPF0012_CS"/>
</dbReference>
<dbReference type="Pfam" id="PF00583">
    <property type="entry name" value="Acetyltransf_1"/>
    <property type="match status" value="1"/>
</dbReference>
<dbReference type="InterPro" id="IPR003010">
    <property type="entry name" value="C-N_Hydrolase"/>
</dbReference>
<comment type="similarity">
    <text evidence="1">Belongs to the carbon-nitrogen hydrolase superfamily. NIT1/NIT2 family.</text>
</comment>
<dbReference type="GO" id="GO:0016747">
    <property type="term" value="F:acyltransferase activity, transferring groups other than amino-acyl groups"/>
    <property type="evidence" value="ECO:0007669"/>
    <property type="project" value="InterPro"/>
</dbReference>
<gene>
    <name evidence="4" type="ORF">SAMN05661044_04751</name>
</gene>
<dbReference type="SUPFAM" id="SSF55729">
    <property type="entry name" value="Acyl-CoA N-acyltransferases (Nat)"/>
    <property type="match status" value="1"/>
</dbReference>
<dbReference type="Pfam" id="PF00795">
    <property type="entry name" value="CN_hydrolase"/>
    <property type="match status" value="1"/>
</dbReference>
<dbReference type="STRING" id="407022.SAMN05661044_04751"/>
<protein>
    <submittedName>
        <fullName evidence="4">Predicted amidohydrolase</fullName>
    </submittedName>
</protein>
<dbReference type="Gene3D" id="3.40.630.30">
    <property type="match status" value="1"/>
</dbReference>
<dbReference type="PANTHER" id="PTHR23088:SF50">
    <property type="entry name" value="HYDROLASE YHCX"/>
    <property type="match status" value="1"/>
</dbReference>
<dbReference type="CDD" id="cd04301">
    <property type="entry name" value="NAT_SF"/>
    <property type="match status" value="1"/>
</dbReference>
<evidence type="ECO:0000256" key="1">
    <source>
        <dbReference type="ARBA" id="ARBA00010613"/>
    </source>
</evidence>
<dbReference type="SUPFAM" id="SSF56317">
    <property type="entry name" value="Carbon-nitrogen hydrolase"/>
    <property type="match status" value="1"/>
</dbReference>
<dbReference type="PANTHER" id="PTHR23088">
    <property type="entry name" value="NITRILASE-RELATED"/>
    <property type="match status" value="1"/>
</dbReference>
<dbReference type="PROSITE" id="PS50263">
    <property type="entry name" value="CN_HYDROLASE"/>
    <property type="match status" value="1"/>
</dbReference>
<keyword evidence="5" id="KW-1185">Reference proteome</keyword>
<name>A0A1H7WZR3_OLID1</name>
<dbReference type="PROSITE" id="PS01227">
    <property type="entry name" value="UPF0012"/>
    <property type="match status" value="1"/>
</dbReference>
<keyword evidence="4" id="KW-0378">Hydrolase</keyword>
<dbReference type="RefSeq" id="WP_093329891.1">
    <property type="nucleotide sequence ID" value="NZ_FOAF01000009.1"/>
</dbReference>
<accession>A0A1H7WZR3</accession>
<evidence type="ECO:0000313" key="5">
    <source>
        <dbReference type="Proteomes" id="UP000199421"/>
    </source>
</evidence>
<dbReference type="GO" id="GO:0016787">
    <property type="term" value="F:hydrolase activity"/>
    <property type="evidence" value="ECO:0007669"/>
    <property type="project" value="UniProtKB-KW"/>
</dbReference>
<proteinExistence type="inferred from homology"/>
<organism evidence="4 5">
    <name type="scientific">Olivibacter domesticus</name>
    <name type="common">Pseudosphingobacterium domesticum</name>
    <dbReference type="NCBI Taxonomy" id="407022"/>
    <lineage>
        <taxon>Bacteria</taxon>
        <taxon>Pseudomonadati</taxon>
        <taxon>Bacteroidota</taxon>
        <taxon>Sphingobacteriia</taxon>
        <taxon>Sphingobacteriales</taxon>
        <taxon>Sphingobacteriaceae</taxon>
        <taxon>Olivibacter</taxon>
    </lineage>
</organism>
<feature type="domain" description="N-acetyltransferase" evidence="3">
    <location>
        <begin position="3"/>
        <end position="199"/>
    </location>
</feature>
<evidence type="ECO:0000259" key="2">
    <source>
        <dbReference type="PROSITE" id="PS50263"/>
    </source>
</evidence>
<dbReference type="InterPro" id="IPR000182">
    <property type="entry name" value="GNAT_dom"/>
</dbReference>